<accession>A0ACC5VVS6</accession>
<dbReference type="Proteomes" id="UP001319846">
    <property type="component" value="Unassembled WGS sequence"/>
</dbReference>
<dbReference type="EMBL" id="JABYQT010000007">
    <property type="protein sequence ID" value="MBZ5488366.1"/>
    <property type="molecule type" value="Genomic_DNA"/>
</dbReference>
<organism evidence="1 2">
    <name type="scientific">Vreelandella aquamarina</name>
    <dbReference type="NCBI Taxonomy" id="77097"/>
    <lineage>
        <taxon>Bacteria</taxon>
        <taxon>Pseudomonadati</taxon>
        <taxon>Pseudomonadota</taxon>
        <taxon>Gammaproteobacteria</taxon>
        <taxon>Oceanospirillales</taxon>
        <taxon>Halomonadaceae</taxon>
        <taxon>Vreelandella</taxon>
    </lineage>
</organism>
<protein>
    <submittedName>
        <fullName evidence="1">Class I SAM-dependent methyltransferase</fullName>
    </submittedName>
</protein>
<reference evidence="1" key="1">
    <citation type="submission" date="2020-06" db="EMBL/GenBank/DDBJ databases">
        <title>Whole Genome Sequence of Halomonas aquamarina MB598.</title>
        <authorList>
            <person name="Pervaiz M."/>
            <person name="Fariq A."/>
            <person name="Yasmin A."/>
            <person name="Welch M."/>
        </authorList>
    </citation>
    <scope>NUCLEOTIDE SEQUENCE</scope>
    <source>
        <strain evidence="1">MB598</strain>
    </source>
</reference>
<name>A0ACC5VVS6_9GAMM</name>
<keyword evidence="1" id="KW-0808">Transferase</keyword>
<proteinExistence type="predicted"/>
<sequence length="254" mass="28522">MSILTRTPQYFANTGVGKRYDQYRPKAHQALFQIMKRHLPAKHFGRAVDVACGTGDSTVPLLDIAQEVVGIDSSNEMLIIAQQRGLSVSKADYTELPQQGRFDLISTCMAFHWFDGVRAVAAYKAASHPGAIWIIYNFAFAGHSTSHCFNSWFRDEYLKCYPSPPRARYEDMTLAEDPALSLLASEKGCLPITFTLDALIGYLTTQSNIEEAVRKGQTLDSIAVELRDQLSQIDFSGEFKYAYSYDILQYADRC</sequence>
<comment type="caution">
    <text evidence="1">The sequence shown here is derived from an EMBL/GenBank/DDBJ whole genome shotgun (WGS) entry which is preliminary data.</text>
</comment>
<gene>
    <name evidence="1" type="ORF">HW452_12615</name>
</gene>
<evidence type="ECO:0000313" key="2">
    <source>
        <dbReference type="Proteomes" id="UP001319846"/>
    </source>
</evidence>
<keyword evidence="1" id="KW-0489">Methyltransferase</keyword>
<keyword evidence="2" id="KW-1185">Reference proteome</keyword>
<evidence type="ECO:0000313" key="1">
    <source>
        <dbReference type="EMBL" id="MBZ5488366.1"/>
    </source>
</evidence>